<protein>
    <submittedName>
        <fullName evidence="2">Unannotated protein</fullName>
    </submittedName>
</protein>
<dbReference type="EMBL" id="CAEZSR010000116">
    <property type="protein sequence ID" value="CAB4575083.1"/>
    <property type="molecule type" value="Genomic_DNA"/>
</dbReference>
<dbReference type="CDD" id="cd00093">
    <property type="entry name" value="HTH_XRE"/>
    <property type="match status" value="1"/>
</dbReference>
<feature type="domain" description="HTH cro/C1-type" evidence="1">
    <location>
        <begin position="20"/>
        <end position="73"/>
    </location>
</feature>
<dbReference type="AlphaFoldDB" id="A0A6J6EKS9"/>
<sequence length="99" mass="11174">MARPLPHRTVRAAADLGDHLRTWRKLQRLTIEQVAERAGSTRNTVSRLEHGDTSVGLDVVLNVSRALGVLDQLVRSLDPYETELGRARADEILPQRVRR</sequence>
<dbReference type="Gene3D" id="1.10.260.40">
    <property type="entry name" value="lambda repressor-like DNA-binding domains"/>
    <property type="match status" value="1"/>
</dbReference>
<accession>A0A6J6EKS9</accession>
<dbReference type="SUPFAM" id="SSF47413">
    <property type="entry name" value="lambda repressor-like DNA-binding domains"/>
    <property type="match status" value="1"/>
</dbReference>
<dbReference type="PROSITE" id="PS50943">
    <property type="entry name" value="HTH_CROC1"/>
    <property type="match status" value="1"/>
</dbReference>
<dbReference type="GO" id="GO:0003677">
    <property type="term" value="F:DNA binding"/>
    <property type="evidence" value="ECO:0007669"/>
    <property type="project" value="InterPro"/>
</dbReference>
<dbReference type="Pfam" id="PF13560">
    <property type="entry name" value="HTH_31"/>
    <property type="match status" value="1"/>
</dbReference>
<evidence type="ECO:0000313" key="2">
    <source>
        <dbReference type="EMBL" id="CAB4575083.1"/>
    </source>
</evidence>
<organism evidence="2">
    <name type="scientific">freshwater metagenome</name>
    <dbReference type="NCBI Taxonomy" id="449393"/>
    <lineage>
        <taxon>unclassified sequences</taxon>
        <taxon>metagenomes</taxon>
        <taxon>ecological metagenomes</taxon>
    </lineage>
</organism>
<dbReference type="InterPro" id="IPR001387">
    <property type="entry name" value="Cro/C1-type_HTH"/>
</dbReference>
<proteinExistence type="predicted"/>
<dbReference type="InterPro" id="IPR010982">
    <property type="entry name" value="Lambda_DNA-bd_dom_sf"/>
</dbReference>
<dbReference type="SMART" id="SM00530">
    <property type="entry name" value="HTH_XRE"/>
    <property type="match status" value="1"/>
</dbReference>
<reference evidence="2" key="1">
    <citation type="submission" date="2020-05" db="EMBL/GenBank/DDBJ databases">
        <authorList>
            <person name="Chiriac C."/>
            <person name="Salcher M."/>
            <person name="Ghai R."/>
            <person name="Kavagutti S V."/>
        </authorList>
    </citation>
    <scope>NUCLEOTIDE SEQUENCE</scope>
</reference>
<name>A0A6J6EKS9_9ZZZZ</name>
<evidence type="ECO:0000259" key="1">
    <source>
        <dbReference type="PROSITE" id="PS50943"/>
    </source>
</evidence>
<gene>
    <name evidence="2" type="ORF">UFOPK1493_02652</name>
</gene>